<dbReference type="EMBL" id="VKHP01000025">
    <property type="protein sequence ID" value="NEU96006.1"/>
    <property type="molecule type" value="Genomic_DNA"/>
</dbReference>
<proteinExistence type="predicted"/>
<evidence type="ECO:0000313" key="1">
    <source>
        <dbReference type="EMBL" id="NEU96006.1"/>
    </source>
</evidence>
<comment type="caution">
    <text evidence="1">The sequence shown here is derived from an EMBL/GenBank/DDBJ whole genome shotgun (WGS) entry which is preliminary data.</text>
</comment>
<gene>
    <name evidence="1" type="ORF">FNJ47_09230</name>
</gene>
<reference evidence="1 2" key="1">
    <citation type="journal article" date="2020" name="Arch. Microbiol.">
        <title>Bradyrhizobium uaiense sp. nov., a new highly efficient cowpea symbiont.</title>
        <authorList>
            <person name="Cabral Michel D."/>
            <person name="Azarias Guimaraes A."/>
            <person name="Martins da Costa E."/>
            <person name="Soares de Carvalho T."/>
            <person name="Balsanelli E."/>
            <person name="Willems A."/>
            <person name="Maltempi de Souza E."/>
            <person name="de Souza Moreira F.M."/>
        </authorList>
    </citation>
    <scope>NUCLEOTIDE SEQUENCE [LARGE SCALE GENOMIC DNA]</scope>
    <source>
        <strain evidence="1 2">UFLA 03-164</strain>
    </source>
</reference>
<dbReference type="AlphaFoldDB" id="A0A6P1BBY9"/>
<evidence type="ECO:0000313" key="2">
    <source>
        <dbReference type="Proteomes" id="UP000468531"/>
    </source>
</evidence>
<name>A0A6P1BBY9_9BRAD</name>
<accession>A0A6P1BBY9</accession>
<dbReference type="Proteomes" id="UP000468531">
    <property type="component" value="Unassembled WGS sequence"/>
</dbReference>
<sequence length="93" mass="10593">MAWFLNLYRCAGCSKIWTDEWSCTCDDDCPHCGARHMSPFNSEDLTELIAQEGDEFVAIRSPDSAEHSPDYRELGRFPTRAQAEEFLSSTDSH</sequence>
<protein>
    <submittedName>
        <fullName evidence="1">Uncharacterized protein</fullName>
    </submittedName>
</protein>
<keyword evidence="2" id="KW-1185">Reference proteome</keyword>
<organism evidence="1 2">
    <name type="scientific">Bradyrhizobium uaiense</name>
    <dbReference type="NCBI Taxonomy" id="2594946"/>
    <lineage>
        <taxon>Bacteria</taxon>
        <taxon>Pseudomonadati</taxon>
        <taxon>Pseudomonadota</taxon>
        <taxon>Alphaproteobacteria</taxon>
        <taxon>Hyphomicrobiales</taxon>
        <taxon>Nitrobacteraceae</taxon>
        <taxon>Bradyrhizobium</taxon>
    </lineage>
</organism>